<accession>A0ABX1K7A1</accession>
<keyword evidence="5 7" id="KW-1133">Transmembrane helix</keyword>
<keyword evidence="3" id="KW-1003">Cell membrane</keyword>
<evidence type="ECO:0000256" key="4">
    <source>
        <dbReference type="ARBA" id="ARBA00022692"/>
    </source>
</evidence>
<comment type="caution">
    <text evidence="9">The sequence shown here is derived from an EMBL/GenBank/DDBJ whole genome shotgun (WGS) entry which is preliminary data.</text>
</comment>
<feature type="transmembrane region" description="Helical" evidence="7">
    <location>
        <begin position="319"/>
        <end position="338"/>
    </location>
</feature>
<proteinExistence type="predicted"/>
<dbReference type="EMBL" id="JABACI010000001">
    <property type="protein sequence ID" value="NLP82789.1"/>
    <property type="molecule type" value="Genomic_DNA"/>
</dbReference>
<dbReference type="InterPro" id="IPR020846">
    <property type="entry name" value="MFS_dom"/>
</dbReference>
<protein>
    <submittedName>
        <fullName evidence="9">MFS transporter</fullName>
    </submittedName>
</protein>
<feature type="transmembrane region" description="Helical" evidence="7">
    <location>
        <begin position="104"/>
        <end position="129"/>
    </location>
</feature>
<evidence type="ECO:0000256" key="6">
    <source>
        <dbReference type="ARBA" id="ARBA00023136"/>
    </source>
</evidence>
<dbReference type="InterPro" id="IPR036259">
    <property type="entry name" value="MFS_trans_sf"/>
</dbReference>
<feature type="transmembrane region" description="Helical" evidence="7">
    <location>
        <begin position="373"/>
        <end position="406"/>
    </location>
</feature>
<evidence type="ECO:0000313" key="10">
    <source>
        <dbReference type="Proteomes" id="UP001429745"/>
    </source>
</evidence>
<feature type="transmembrane region" description="Helical" evidence="7">
    <location>
        <begin position="227"/>
        <end position="251"/>
    </location>
</feature>
<dbReference type="Pfam" id="PF05977">
    <property type="entry name" value="MFS_3"/>
    <property type="match status" value="1"/>
</dbReference>
<dbReference type="PANTHER" id="PTHR23513:SF6">
    <property type="entry name" value="MAJOR FACILITATOR SUPERFAMILY ASSOCIATED DOMAIN-CONTAINING PROTEIN"/>
    <property type="match status" value="1"/>
</dbReference>
<dbReference type="Proteomes" id="UP001429745">
    <property type="component" value="Unassembled WGS sequence"/>
</dbReference>
<evidence type="ECO:0000256" key="3">
    <source>
        <dbReference type="ARBA" id="ARBA00022475"/>
    </source>
</evidence>
<organism evidence="9 10">
    <name type="scientific">Microbacterium salsuginis</name>
    <dbReference type="NCBI Taxonomy" id="2722803"/>
    <lineage>
        <taxon>Bacteria</taxon>
        <taxon>Bacillati</taxon>
        <taxon>Actinomycetota</taxon>
        <taxon>Actinomycetes</taxon>
        <taxon>Micrococcales</taxon>
        <taxon>Microbacteriaceae</taxon>
        <taxon>Microbacterium</taxon>
    </lineage>
</organism>
<evidence type="ECO:0000259" key="8">
    <source>
        <dbReference type="PROSITE" id="PS50850"/>
    </source>
</evidence>
<evidence type="ECO:0000256" key="1">
    <source>
        <dbReference type="ARBA" id="ARBA00004651"/>
    </source>
</evidence>
<keyword evidence="2" id="KW-0813">Transport</keyword>
<sequence length="422" mass="43080">MAAAQSGSDGSFTRYWVAATISSFGTAVTAVAMPVLVVQVLGASPVEVGIVNAAQFVPYAVLGLLAGVYVDRWRRRRVLVWASVGRGLALGLIPVLWLTGVLEIWSLVVLLLIFGSLAVFGLAASQSLLPQIVPRARLLSANSRLDQTDAAAQTAGPALGGGLVGLLGAPVTIAIDAVSYLVEAALIARLRLTEPARASAADGPPQPRSVRREIGQGLRWTYRHVSLAPLAISTHLWFFANAGALTVLALFALRDLALSPAAYGLLFAVAGITTLVGAAVAPWAGRSIGAGRSIVIARVVYPVAWLLIAATALAGVGGAGALVALFVALALQGFVAGLENPNEMAYRQAVTPDALLGRTNATMRSANRTMAALGALVAGVVVAATGIAPALVGVVVVFIAAGVVAVASPLRHARHDDGDAAA</sequence>
<evidence type="ECO:0000256" key="5">
    <source>
        <dbReference type="ARBA" id="ARBA00022989"/>
    </source>
</evidence>
<dbReference type="RefSeq" id="WP_168911265.1">
    <property type="nucleotide sequence ID" value="NZ_JABACI010000001.1"/>
</dbReference>
<keyword evidence="4 7" id="KW-0812">Transmembrane</keyword>
<feature type="domain" description="Major facilitator superfamily (MFS) profile" evidence="8">
    <location>
        <begin position="11"/>
        <end position="412"/>
    </location>
</feature>
<reference evidence="9 10" key="1">
    <citation type="submission" date="2020-04" db="EMBL/GenBank/DDBJ databases">
        <title>CFH 90308 Microbacterium sp.</title>
        <authorList>
            <person name="Nie G."/>
            <person name="Ming H."/>
            <person name="Xia T."/>
        </authorList>
    </citation>
    <scope>NUCLEOTIDE SEQUENCE [LARGE SCALE GENOMIC DNA]</scope>
    <source>
        <strain evidence="9 10">CFH 90308</strain>
    </source>
</reference>
<name>A0ABX1K7A1_9MICO</name>
<evidence type="ECO:0000256" key="2">
    <source>
        <dbReference type="ARBA" id="ARBA00022448"/>
    </source>
</evidence>
<feature type="transmembrane region" description="Helical" evidence="7">
    <location>
        <begin position="263"/>
        <end position="283"/>
    </location>
</feature>
<comment type="subcellular location">
    <subcellularLocation>
        <location evidence="1">Cell membrane</location>
        <topology evidence="1">Multi-pass membrane protein</topology>
    </subcellularLocation>
</comment>
<feature type="transmembrane region" description="Helical" evidence="7">
    <location>
        <begin position="78"/>
        <end position="98"/>
    </location>
</feature>
<dbReference type="PANTHER" id="PTHR23513">
    <property type="entry name" value="INTEGRAL MEMBRANE EFFLUX PROTEIN-RELATED"/>
    <property type="match status" value="1"/>
</dbReference>
<keyword evidence="10" id="KW-1185">Reference proteome</keyword>
<dbReference type="PROSITE" id="PS50850">
    <property type="entry name" value="MFS"/>
    <property type="match status" value="1"/>
</dbReference>
<dbReference type="Gene3D" id="1.20.1250.20">
    <property type="entry name" value="MFS general substrate transporter like domains"/>
    <property type="match status" value="1"/>
</dbReference>
<evidence type="ECO:0000256" key="7">
    <source>
        <dbReference type="SAM" id="Phobius"/>
    </source>
</evidence>
<keyword evidence="6 7" id="KW-0472">Membrane</keyword>
<dbReference type="SUPFAM" id="SSF103473">
    <property type="entry name" value="MFS general substrate transporter"/>
    <property type="match status" value="1"/>
</dbReference>
<gene>
    <name evidence="9" type="ORF">HF576_02920</name>
</gene>
<dbReference type="CDD" id="cd06173">
    <property type="entry name" value="MFS_MefA_like"/>
    <property type="match status" value="1"/>
</dbReference>
<evidence type="ECO:0000313" key="9">
    <source>
        <dbReference type="EMBL" id="NLP82789.1"/>
    </source>
</evidence>
<feature type="transmembrane region" description="Helical" evidence="7">
    <location>
        <begin position="53"/>
        <end position="71"/>
    </location>
</feature>
<feature type="transmembrane region" description="Helical" evidence="7">
    <location>
        <begin position="15"/>
        <end position="41"/>
    </location>
</feature>
<feature type="transmembrane region" description="Helical" evidence="7">
    <location>
        <begin position="295"/>
        <end position="313"/>
    </location>
</feature>
<dbReference type="InterPro" id="IPR010290">
    <property type="entry name" value="TM_effector"/>
</dbReference>